<feature type="transmembrane region" description="Helical" evidence="1">
    <location>
        <begin position="59"/>
        <end position="76"/>
    </location>
</feature>
<dbReference type="EMBL" id="QURL01000003">
    <property type="protein sequence ID" value="RFC64068.1"/>
    <property type="molecule type" value="Genomic_DNA"/>
</dbReference>
<dbReference type="OrthoDB" id="9808190at2"/>
<keyword evidence="1" id="KW-0472">Membrane</keyword>
<keyword evidence="1" id="KW-1133">Transmembrane helix</keyword>
<feature type="transmembrane region" description="Helical" evidence="1">
    <location>
        <begin position="34"/>
        <end position="53"/>
    </location>
</feature>
<evidence type="ECO:0000256" key="1">
    <source>
        <dbReference type="SAM" id="Phobius"/>
    </source>
</evidence>
<proteinExistence type="predicted"/>
<accession>A0A371X4A0</accession>
<dbReference type="Proteomes" id="UP000264310">
    <property type="component" value="Unassembled WGS sequence"/>
</dbReference>
<dbReference type="RefSeq" id="WP_116682487.1">
    <property type="nucleotide sequence ID" value="NZ_QURL01000003.1"/>
</dbReference>
<evidence type="ECO:0000313" key="2">
    <source>
        <dbReference type="EMBL" id="RFC64068.1"/>
    </source>
</evidence>
<keyword evidence="3" id="KW-1185">Reference proteome</keyword>
<gene>
    <name evidence="2" type="ORF">DYI37_06805</name>
</gene>
<dbReference type="AlphaFoldDB" id="A0A371X4A0"/>
<sequence>MDDNSRQNANPVPDADRPIFEALLTPYRSLGRRGFIVTMVLFGAVCLGAGAAFASMGAWPVFGFLGLDILILYLALKFSFASGTAREEVSISRNDLSIRKISPRGRVRETHYLPAWTRFRISRMEEIGITGMHVASRGRTTEIGAFLHLDDRETFAKAFNEALGEAKRG</sequence>
<keyword evidence="1" id="KW-0812">Transmembrane</keyword>
<name>A0A371X4A0_9HYPH</name>
<dbReference type="InterPro" id="IPR016990">
    <property type="entry name" value="UCP032162_TM"/>
</dbReference>
<organism evidence="2 3">
    <name type="scientific">Fulvimarina endophytica</name>
    <dbReference type="NCBI Taxonomy" id="2293836"/>
    <lineage>
        <taxon>Bacteria</taxon>
        <taxon>Pseudomonadati</taxon>
        <taxon>Pseudomonadota</taxon>
        <taxon>Alphaproteobacteria</taxon>
        <taxon>Hyphomicrobiales</taxon>
        <taxon>Aurantimonadaceae</taxon>
        <taxon>Fulvimarina</taxon>
    </lineage>
</organism>
<dbReference type="PIRSF" id="PIRSF032162">
    <property type="entry name" value="UCP032162_imp"/>
    <property type="match status" value="1"/>
</dbReference>
<dbReference type="InterPro" id="IPR019253">
    <property type="entry name" value="DUF2244_TM"/>
</dbReference>
<protein>
    <submittedName>
        <fullName evidence="2">DUF2244 domain-containing protein</fullName>
    </submittedName>
</protein>
<reference evidence="2 3" key="1">
    <citation type="submission" date="2018-08" db="EMBL/GenBank/DDBJ databases">
        <title>Fulvimarina sp. 85, whole genome shotgun sequence.</title>
        <authorList>
            <person name="Tuo L."/>
        </authorList>
    </citation>
    <scope>NUCLEOTIDE SEQUENCE [LARGE SCALE GENOMIC DNA]</scope>
    <source>
        <strain evidence="2 3">85</strain>
    </source>
</reference>
<comment type="caution">
    <text evidence="2">The sequence shown here is derived from an EMBL/GenBank/DDBJ whole genome shotgun (WGS) entry which is preliminary data.</text>
</comment>
<dbReference type="Pfam" id="PF10003">
    <property type="entry name" value="DUF2244"/>
    <property type="match status" value="1"/>
</dbReference>
<evidence type="ECO:0000313" key="3">
    <source>
        <dbReference type="Proteomes" id="UP000264310"/>
    </source>
</evidence>